<name>A0A084QWB8_STAC4</name>
<feature type="compositionally biased region" description="Polar residues" evidence="2">
    <location>
        <begin position="144"/>
        <end position="154"/>
    </location>
</feature>
<proteinExistence type="predicted"/>
<dbReference type="InterPro" id="IPR021858">
    <property type="entry name" value="Fun_TF"/>
</dbReference>
<evidence type="ECO:0008006" key="5">
    <source>
        <dbReference type="Google" id="ProtNLM"/>
    </source>
</evidence>
<protein>
    <recommendedName>
        <fullName evidence="5">Transcription factor domain-containing protein</fullName>
    </recommendedName>
</protein>
<dbReference type="Proteomes" id="UP000028524">
    <property type="component" value="Unassembled WGS sequence"/>
</dbReference>
<gene>
    <name evidence="3" type="ORF">S40285_01596</name>
</gene>
<dbReference type="OrthoDB" id="3597252at2759"/>
<evidence type="ECO:0000256" key="1">
    <source>
        <dbReference type="ARBA" id="ARBA00023242"/>
    </source>
</evidence>
<dbReference type="AlphaFoldDB" id="A0A084QWB8"/>
<dbReference type="Pfam" id="PF11951">
    <property type="entry name" value="Fungal_trans_2"/>
    <property type="match status" value="1"/>
</dbReference>
<reference evidence="3 4" key="1">
    <citation type="journal article" date="2014" name="BMC Genomics">
        <title>Comparative genome sequencing reveals chemotype-specific gene clusters in the toxigenic black mold Stachybotrys.</title>
        <authorList>
            <person name="Semeiks J."/>
            <person name="Borek D."/>
            <person name="Otwinowski Z."/>
            <person name="Grishin N.V."/>
        </authorList>
    </citation>
    <scope>NUCLEOTIDE SEQUENCE [LARGE SCALE GENOMIC DNA]</scope>
    <source>
        <strain evidence="3 4">IBT 40285</strain>
    </source>
</reference>
<organism evidence="3 4">
    <name type="scientific">Stachybotrys chlorohalonatus (strain IBT 40285)</name>
    <dbReference type="NCBI Taxonomy" id="1283841"/>
    <lineage>
        <taxon>Eukaryota</taxon>
        <taxon>Fungi</taxon>
        <taxon>Dikarya</taxon>
        <taxon>Ascomycota</taxon>
        <taxon>Pezizomycotina</taxon>
        <taxon>Sordariomycetes</taxon>
        <taxon>Hypocreomycetidae</taxon>
        <taxon>Hypocreales</taxon>
        <taxon>Stachybotryaceae</taxon>
        <taxon>Stachybotrys</taxon>
    </lineage>
</organism>
<evidence type="ECO:0000313" key="3">
    <source>
        <dbReference type="EMBL" id="KFA68253.1"/>
    </source>
</evidence>
<feature type="region of interest" description="Disordered" evidence="2">
    <location>
        <begin position="144"/>
        <end position="175"/>
    </location>
</feature>
<keyword evidence="4" id="KW-1185">Reference proteome</keyword>
<dbReference type="HOGENOM" id="CLU_016172_1_0_1"/>
<keyword evidence="1" id="KW-0539">Nucleus</keyword>
<evidence type="ECO:0000313" key="4">
    <source>
        <dbReference type="Proteomes" id="UP000028524"/>
    </source>
</evidence>
<accession>A0A084QWB8</accession>
<dbReference type="EMBL" id="KL659949">
    <property type="protein sequence ID" value="KFA68253.1"/>
    <property type="molecule type" value="Genomic_DNA"/>
</dbReference>
<sequence length="783" mass="88046">MTVHAIAMQQHRFDSMSGSNTPERLAKRARYAHHQSDTQQHGHDHIVELPSINVMVPGSSLAYDSHHMPIPWTPEAVRIDPSWPPMPSLNPEPGAKFQELVYGPRSVAASDTSLSTSLVSAVAAQPHSQSQLLQNYSNRPLQLDSSAASATSPETLPHTVPDLKRRKSDSDPSLMNPFTDCVDTFGVQPRPLYLRPQTGLVNSYVKFHWIGGLSMNFPDTGSSDLGRKRIRESAEESESRVRGAVPVLIRRSRAAVSGRIIMGPSLPNHLTTTSSTTSSIHSNRSTLLVSATSPNLVEYTPQLLPQQFGLHARMDKIDRKLWDFSTPQVEVHSCRYNDAPLPPITGTEADMQVLDVNNWCPGRSILQATNFWHKDFAKMHSMPAVLAAIQCLAGVYIYDYFPLEAIRRRVNDNFAAAMKRLTELLASPEFEHGDEVITLSVLLSMQDIILTERRVKKPDPPRWLLGFQHGEHFLQKTDQGSRFWKMDNVQLGSLRNSHCVVIGRHIILTQSLTALPSPAEFDPQYESARFAWLLYGSKEETYEIHGGCGFSKRLLHLVGQITYCAARLQQQEDSIVVPVTAKFLYKELREMRQWSPEIGTWEEAFDGRSPLELVRSMPPGFIIRHSAQMTAVTAEAWRIAAMLYLQCRLLRLPRHDPAVVANLDDLAQCIRVMPTSGSIFTAQAPLFPVFLLGLLATVTKHKKVSVDWFEQVIQAPVRSSVPPLYNSLKKIWTWLDSEFPPSATGLYKEKANAADHPGQRPPWWEHLITRIREKEDEETLCLT</sequence>
<evidence type="ECO:0000256" key="2">
    <source>
        <dbReference type="SAM" id="MobiDB-lite"/>
    </source>
</evidence>
<dbReference type="InParanoid" id="A0A084QWB8"/>